<organism evidence="1 2">
    <name type="scientific">Racocetra persica</name>
    <dbReference type="NCBI Taxonomy" id="160502"/>
    <lineage>
        <taxon>Eukaryota</taxon>
        <taxon>Fungi</taxon>
        <taxon>Fungi incertae sedis</taxon>
        <taxon>Mucoromycota</taxon>
        <taxon>Glomeromycotina</taxon>
        <taxon>Glomeromycetes</taxon>
        <taxon>Diversisporales</taxon>
        <taxon>Gigasporaceae</taxon>
        <taxon>Racocetra</taxon>
    </lineage>
</organism>
<sequence length="92" mass="10543">ISFDGTSRERMGRTRSKKFETVVYNNEKLLEIHQIISRQVVPSDEICVEEGTKPLIYKIKSDDGLVFLKDSVPLITEIKKNIPAKYFSPSVK</sequence>
<feature type="non-terminal residue" evidence="1">
    <location>
        <position position="92"/>
    </location>
</feature>
<protein>
    <submittedName>
        <fullName evidence="1">34271_t:CDS:1</fullName>
    </submittedName>
</protein>
<dbReference type="Proteomes" id="UP000789920">
    <property type="component" value="Unassembled WGS sequence"/>
</dbReference>
<evidence type="ECO:0000313" key="2">
    <source>
        <dbReference type="Proteomes" id="UP000789920"/>
    </source>
</evidence>
<proteinExistence type="predicted"/>
<accession>A0ACA9R945</accession>
<reference evidence="1" key="1">
    <citation type="submission" date="2021-06" db="EMBL/GenBank/DDBJ databases">
        <authorList>
            <person name="Kallberg Y."/>
            <person name="Tangrot J."/>
            <person name="Rosling A."/>
        </authorList>
    </citation>
    <scope>NUCLEOTIDE SEQUENCE</scope>
    <source>
        <strain evidence="1">MA461A</strain>
    </source>
</reference>
<comment type="caution">
    <text evidence="1">The sequence shown here is derived from an EMBL/GenBank/DDBJ whole genome shotgun (WGS) entry which is preliminary data.</text>
</comment>
<name>A0ACA9R945_9GLOM</name>
<evidence type="ECO:0000313" key="1">
    <source>
        <dbReference type="EMBL" id="CAG8782986.1"/>
    </source>
</evidence>
<feature type="non-terminal residue" evidence="1">
    <location>
        <position position="1"/>
    </location>
</feature>
<dbReference type="EMBL" id="CAJVQC010046415">
    <property type="protein sequence ID" value="CAG8782986.1"/>
    <property type="molecule type" value="Genomic_DNA"/>
</dbReference>
<keyword evidence="2" id="KW-1185">Reference proteome</keyword>
<gene>
    <name evidence="1" type="ORF">RPERSI_LOCUS17879</name>
</gene>